<reference evidence="2" key="2">
    <citation type="submission" date="2024-04" db="EMBL/GenBank/DDBJ databases">
        <authorList>
            <person name="Chen Y."/>
            <person name="Shah S."/>
            <person name="Dougan E. K."/>
            <person name="Thang M."/>
            <person name="Chan C."/>
        </authorList>
    </citation>
    <scope>NUCLEOTIDE SEQUENCE [LARGE SCALE GENOMIC DNA]</scope>
</reference>
<comment type="caution">
    <text evidence="1">The sequence shown here is derived from an EMBL/GenBank/DDBJ whole genome shotgun (WGS) entry which is preliminary data.</text>
</comment>
<dbReference type="EMBL" id="CAMXCT010006656">
    <property type="protein sequence ID" value="CAI4017794.1"/>
    <property type="molecule type" value="Genomic_DNA"/>
</dbReference>
<proteinExistence type="predicted"/>
<evidence type="ECO:0000313" key="2">
    <source>
        <dbReference type="EMBL" id="CAL1171169.1"/>
    </source>
</evidence>
<dbReference type="PANTHER" id="PTHR36971:SF1">
    <property type="entry name" value="METHYLTRANSFERASE DOMAIN-CONTAINING PROTEIN"/>
    <property type="match status" value="1"/>
</dbReference>
<evidence type="ECO:0000313" key="3">
    <source>
        <dbReference type="EMBL" id="CAL4805106.1"/>
    </source>
</evidence>
<name>A0A9P1GMY7_9DINO</name>
<organism evidence="1">
    <name type="scientific">Cladocopium goreaui</name>
    <dbReference type="NCBI Taxonomy" id="2562237"/>
    <lineage>
        <taxon>Eukaryota</taxon>
        <taxon>Sar</taxon>
        <taxon>Alveolata</taxon>
        <taxon>Dinophyceae</taxon>
        <taxon>Suessiales</taxon>
        <taxon>Symbiodiniaceae</taxon>
        <taxon>Cladocopium</taxon>
    </lineage>
</organism>
<reference evidence="1" key="1">
    <citation type="submission" date="2022-10" db="EMBL/GenBank/DDBJ databases">
        <authorList>
            <person name="Chen Y."/>
            <person name="Dougan E. K."/>
            <person name="Chan C."/>
            <person name="Rhodes N."/>
            <person name="Thang M."/>
        </authorList>
    </citation>
    <scope>NUCLEOTIDE SEQUENCE</scope>
</reference>
<keyword evidence="4" id="KW-1185">Reference proteome</keyword>
<sequence length="398" mass="43427">MASSMMCPNVQLPGESEQSCMTGNSGACSSMGYGNSFGWNGNGMQGMQGFPMNSGAQANQCGFPQGNCGWPSCNCGGWGNCSGNQGCQGACPNQWQGQCGWPQCGGCNCGWCGCNGNCQNCCGNWCPGCQNGQWNWQQNCNEPRYSGRTRAEWANWIATPCGDRWCQTKLNEGKCVVEWMIRTWGLDLLRSGSGVIDVGGEPGFVAIALLEHGIPATIVDPSWRMTGKTNRLTNIEQMVQIPGCPKFQAFQEMFDENFYGHHREFVDSASAIVSLYGDEATEPSLRFAASLGKPCALIPCNECVRFFPSHNQTYDGYVQACMDVANQNRGRFELVNLVGAPFSRALLVQPPLPQWASKYAEVQGWPGEDELAVPLKVLKDLGVLYQVLWKMELAKRGA</sequence>
<dbReference type="PANTHER" id="PTHR36971">
    <property type="entry name" value="UNNAMED PRODUCT"/>
    <property type="match status" value="1"/>
</dbReference>
<evidence type="ECO:0000313" key="4">
    <source>
        <dbReference type="Proteomes" id="UP001152797"/>
    </source>
</evidence>
<protein>
    <submittedName>
        <fullName evidence="3">Mitochondrial 2-oxodicarboxylate carrier</fullName>
    </submittedName>
</protein>
<dbReference type="Proteomes" id="UP001152797">
    <property type="component" value="Unassembled WGS sequence"/>
</dbReference>
<dbReference type="OrthoDB" id="191139at2759"/>
<accession>A0A9P1GMY7</accession>
<gene>
    <name evidence="1" type="ORF">C1SCF055_LOCUS42414</name>
</gene>
<evidence type="ECO:0000313" key="1">
    <source>
        <dbReference type="EMBL" id="CAI4017794.1"/>
    </source>
</evidence>
<dbReference type="EMBL" id="CAMXCT020006656">
    <property type="protein sequence ID" value="CAL1171169.1"/>
    <property type="molecule type" value="Genomic_DNA"/>
</dbReference>
<dbReference type="EMBL" id="CAMXCT030006656">
    <property type="protein sequence ID" value="CAL4805106.1"/>
    <property type="molecule type" value="Genomic_DNA"/>
</dbReference>
<dbReference type="AlphaFoldDB" id="A0A9P1GMY7"/>